<organism evidence="2 3">
    <name type="scientific">Hibiscus syriacus</name>
    <name type="common">Rose of Sharon</name>
    <dbReference type="NCBI Taxonomy" id="106335"/>
    <lineage>
        <taxon>Eukaryota</taxon>
        <taxon>Viridiplantae</taxon>
        <taxon>Streptophyta</taxon>
        <taxon>Embryophyta</taxon>
        <taxon>Tracheophyta</taxon>
        <taxon>Spermatophyta</taxon>
        <taxon>Magnoliopsida</taxon>
        <taxon>eudicotyledons</taxon>
        <taxon>Gunneridae</taxon>
        <taxon>Pentapetalae</taxon>
        <taxon>rosids</taxon>
        <taxon>malvids</taxon>
        <taxon>Malvales</taxon>
        <taxon>Malvaceae</taxon>
        <taxon>Malvoideae</taxon>
        <taxon>Hibiscus</taxon>
    </lineage>
</organism>
<dbReference type="SUPFAM" id="SSF56112">
    <property type="entry name" value="Protein kinase-like (PK-like)"/>
    <property type="match status" value="1"/>
</dbReference>
<dbReference type="InterPro" id="IPR051681">
    <property type="entry name" value="Ser/Thr_Kinases-Pseudokinases"/>
</dbReference>
<evidence type="ECO:0000313" key="2">
    <source>
        <dbReference type="EMBL" id="KAE8706267.1"/>
    </source>
</evidence>
<accession>A0A6A3ASB0</accession>
<protein>
    <recommendedName>
        <fullName evidence="1">Protein kinase domain-containing protein</fullName>
    </recommendedName>
</protein>
<keyword evidence="3" id="KW-1185">Reference proteome</keyword>
<dbReference type="AlphaFoldDB" id="A0A6A3ASB0"/>
<name>A0A6A3ASB0_HIBSY</name>
<dbReference type="PANTHER" id="PTHR44329">
    <property type="entry name" value="SERINE/THREONINE-PROTEIN KINASE TNNI3K-RELATED"/>
    <property type="match status" value="1"/>
</dbReference>
<sequence length="252" mass="28183">MGSGNGFFAAQDLSIESKWLIDPQQLFVGPEIGEGAHAKIYEGKLLPLKLLEEGKLLKRLQGEKGGAYHGDCDRATLLKYLLNMRPKCLDMRVAIGFALDIARAMECLHSHGMIHRDLKPEYLILTEDHKTVKLADFGLAREESLTEMMTAETGTHKVNYNKTIVFFSANMDNRLTVSICNELGFQHTDNLGNYLGMPLVHSRVTKNTLLLAMDYEKTAPFGVGNRPEFVRLDLRFTTLKVISGTRPIKSGI</sequence>
<dbReference type="Gene3D" id="1.10.510.10">
    <property type="entry name" value="Transferase(Phosphotransferase) domain 1"/>
    <property type="match status" value="1"/>
</dbReference>
<dbReference type="GO" id="GO:0004674">
    <property type="term" value="F:protein serine/threonine kinase activity"/>
    <property type="evidence" value="ECO:0007669"/>
    <property type="project" value="TreeGrafter"/>
</dbReference>
<dbReference type="PROSITE" id="PS50011">
    <property type="entry name" value="PROTEIN_KINASE_DOM"/>
    <property type="match status" value="1"/>
</dbReference>
<dbReference type="GO" id="GO:0005524">
    <property type="term" value="F:ATP binding"/>
    <property type="evidence" value="ECO:0007669"/>
    <property type="project" value="InterPro"/>
</dbReference>
<dbReference type="Proteomes" id="UP000436088">
    <property type="component" value="Unassembled WGS sequence"/>
</dbReference>
<proteinExistence type="predicted"/>
<dbReference type="InterPro" id="IPR000719">
    <property type="entry name" value="Prot_kinase_dom"/>
</dbReference>
<evidence type="ECO:0000259" key="1">
    <source>
        <dbReference type="PROSITE" id="PS50011"/>
    </source>
</evidence>
<dbReference type="InterPro" id="IPR011009">
    <property type="entry name" value="Kinase-like_dom_sf"/>
</dbReference>
<reference evidence="2" key="1">
    <citation type="submission" date="2019-09" db="EMBL/GenBank/DDBJ databases">
        <title>Draft genome information of white flower Hibiscus syriacus.</title>
        <authorList>
            <person name="Kim Y.-M."/>
        </authorList>
    </citation>
    <scope>NUCLEOTIDE SEQUENCE [LARGE SCALE GENOMIC DNA]</scope>
    <source>
        <strain evidence="2">YM2019G1</strain>
    </source>
</reference>
<gene>
    <name evidence="2" type="ORF">F3Y22_tig00110402pilonHSYRG00048</name>
</gene>
<comment type="caution">
    <text evidence="2">The sequence shown here is derived from an EMBL/GenBank/DDBJ whole genome shotgun (WGS) entry which is preliminary data.</text>
</comment>
<evidence type="ECO:0000313" key="3">
    <source>
        <dbReference type="Proteomes" id="UP000436088"/>
    </source>
</evidence>
<feature type="domain" description="Protein kinase" evidence="1">
    <location>
        <begin position="1"/>
        <end position="252"/>
    </location>
</feature>
<dbReference type="PANTHER" id="PTHR44329:SF84">
    <property type="entry name" value="PROTEIN KINASE LIKE PROTEIN"/>
    <property type="match status" value="1"/>
</dbReference>
<dbReference type="EMBL" id="VEPZ02000971">
    <property type="protein sequence ID" value="KAE8706267.1"/>
    <property type="molecule type" value="Genomic_DNA"/>
</dbReference>
<dbReference type="Pfam" id="PF00069">
    <property type="entry name" value="Pkinase"/>
    <property type="match status" value="1"/>
</dbReference>